<dbReference type="AlphaFoldDB" id="A0A3N4NI67"/>
<organism evidence="1 2">
    <name type="scientific">Candidatus Pantoea deserta</name>
    <dbReference type="NCBI Taxonomy" id="1869313"/>
    <lineage>
        <taxon>Bacteria</taxon>
        <taxon>Pseudomonadati</taxon>
        <taxon>Pseudomonadota</taxon>
        <taxon>Gammaproteobacteria</taxon>
        <taxon>Enterobacterales</taxon>
        <taxon>Erwiniaceae</taxon>
        <taxon>Pantoea</taxon>
    </lineage>
</organism>
<accession>A0A3N4NI67</accession>
<proteinExistence type="predicted"/>
<evidence type="ECO:0000313" key="1">
    <source>
        <dbReference type="EMBL" id="RPD95901.1"/>
    </source>
</evidence>
<protein>
    <submittedName>
        <fullName evidence="1">Uncharacterized protein</fullName>
    </submittedName>
</protein>
<gene>
    <name evidence="1" type="ORF">BBB56_19865</name>
</gene>
<dbReference type="Proteomes" id="UP000281332">
    <property type="component" value="Unassembled WGS sequence"/>
</dbReference>
<name>A0A3N4NI67_9GAMM</name>
<reference evidence="1 2" key="1">
    <citation type="submission" date="2018-11" db="EMBL/GenBank/DDBJ databases">
        <title>Whole genome sequencing of Pantoea sp. RIT388.</title>
        <authorList>
            <person name="Gan H.M."/>
            <person name="Hudson A.O."/>
        </authorList>
    </citation>
    <scope>NUCLEOTIDE SEQUENCE [LARGE SCALE GENOMIC DNA]</scope>
    <source>
        <strain evidence="1 2">RIT388</strain>
    </source>
</reference>
<dbReference type="EMBL" id="RMVG01000020">
    <property type="protein sequence ID" value="RPD95901.1"/>
    <property type="molecule type" value="Genomic_DNA"/>
</dbReference>
<evidence type="ECO:0000313" key="2">
    <source>
        <dbReference type="Proteomes" id="UP000281332"/>
    </source>
</evidence>
<sequence length="59" mass="6934">MARKQTFMGMSSEQRTRFMEALNPSPGGKHGHAKGQVQYQDQLLNKINLFQWLRMRNHC</sequence>
<comment type="caution">
    <text evidence="1">The sequence shown here is derived from an EMBL/GenBank/DDBJ whole genome shotgun (WGS) entry which is preliminary data.</text>
</comment>
<keyword evidence="2" id="KW-1185">Reference proteome</keyword>